<dbReference type="Pfam" id="PF22863">
    <property type="entry name" value="TraI_middle"/>
    <property type="match status" value="1"/>
</dbReference>
<evidence type="ECO:0000259" key="1">
    <source>
        <dbReference type="Pfam" id="PF03432"/>
    </source>
</evidence>
<evidence type="ECO:0000313" key="4">
    <source>
        <dbReference type="Proteomes" id="UP000539372"/>
    </source>
</evidence>
<proteinExistence type="predicted"/>
<dbReference type="Pfam" id="PF03432">
    <property type="entry name" value="Relaxase"/>
    <property type="match status" value="1"/>
</dbReference>
<feature type="domain" description="TraI-like middle" evidence="2">
    <location>
        <begin position="180"/>
        <end position="269"/>
    </location>
</feature>
<dbReference type="RefSeq" id="WP_169624232.1">
    <property type="nucleotide sequence ID" value="NZ_JABBNT010000002.1"/>
</dbReference>
<dbReference type="AlphaFoldDB" id="A0A7Y0HEU0"/>
<dbReference type="InterPro" id="IPR054462">
    <property type="entry name" value="TraI_M"/>
</dbReference>
<comment type="caution">
    <text evidence="3">The sequence shown here is derived from an EMBL/GenBank/DDBJ whole genome shotgun (WGS) entry which is preliminary data.</text>
</comment>
<reference evidence="3 4" key="1">
    <citation type="submission" date="2020-04" db="EMBL/GenBank/DDBJ databases">
        <title>Rhodospirillaceae bacterium KN72 isolated from deep sea.</title>
        <authorList>
            <person name="Zhang D.-C."/>
        </authorList>
    </citation>
    <scope>NUCLEOTIDE SEQUENCE [LARGE SCALE GENOMIC DNA]</scope>
    <source>
        <strain evidence="3 4">KN72</strain>
    </source>
</reference>
<protein>
    <submittedName>
        <fullName evidence="3">Relaxase/mobilization nuclease domain-containing protein</fullName>
    </submittedName>
</protein>
<evidence type="ECO:0000313" key="3">
    <source>
        <dbReference type="EMBL" id="NMM43913.1"/>
    </source>
</evidence>
<accession>A0A7Y0HEU0</accession>
<organism evidence="3 4">
    <name type="scientific">Pacificispira spongiicola</name>
    <dbReference type="NCBI Taxonomy" id="2729598"/>
    <lineage>
        <taxon>Bacteria</taxon>
        <taxon>Pseudomonadati</taxon>
        <taxon>Pseudomonadota</taxon>
        <taxon>Alphaproteobacteria</taxon>
        <taxon>Rhodospirillales</taxon>
        <taxon>Rhodospirillaceae</taxon>
        <taxon>Pacificispira</taxon>
    </lineage>
</organism>
<dbReference type="EMBL" id="JABBNT010000002">
    <property type="protein sequence ID" value="NMM43913.1"/>
    <property type="molecule type" value="Genomic_DNA"/>
</dbReference>
<dbReference type="Proteomes" id="UP000539372">
    <property type="component" value="Unassembled WGS sequence"/>
</dbReference>
<keyword evidence="4" id="KW-1185">Reference proteome</keyword>
<gene>
    <name evidence="3" type="ORF">HH303_05465</name>
</gene>
<dbReference type="InterPro" id="IPR005094">
    <property type="entry name" value="Endonuclease_MobA/VirD2"/>
</dbReference>
<evidence type="ECO:0000259" key="2">
    <source>
        <dbReference type="Pfam" id="PF22863"/>
    </source>
</evidence>
<name>A0A7Y0HEU0_9PROT</name>
<dbReference type="NCBIfam" id="NF041893">
    <property type="entry name" value="TraI_MobP_relax"/>
    <property type="match status" value="1"/>
</dbReference>
<dbReference type="InterPro" id="IPR049751">
    <property type="entry name" value="TraI/MobA_relaxases"/>
</dbReference>
<feature type="domain" description="MobA/VirD2-like nuclease" evidence="1">
    <location>
        <begin position="46"/>
        <end position="162"/>
    </location>
</feature>
<sequence>MIAHKVMEKKDRAAGKPPPFSKRAYYIAAAKEGDEKLDHLWIVNADAGTEREDLDLAVKEIMAAHSLNTRSQADKTYHLVVSFAAGEKPELDVLKDIERHFAQALGFEDHARVAGTHDNTDHYHIHIAYSKIHPEKLTIHEPRQDFKALARTCRAMEQKYGLQPGITQDKDPIERLLTPKARDYEATTWEASTERKILEHRERLAEVFGQATTWAQLQDLAAKEGLAFAKRGNGLALLTLKGGKGIKASTLGRNFSRKALEEKLGAFEPSRRTAPAKVTRFNRVRPSKRLAGMGSMWRHYVTMRGRQAKAPSLVGKLYRNWKAFLYADALIDPLAMALILSHRGLLDLLVGADASRPARRTSEVAKSAAARSMEPKVPEKTILLDHGKAPYRHKEGAPDSYFVTIRTGDRAPATIWGNDLGQAVEAGKVKRGDVISISLGDEMAKKSTGRWPGRARFGANRYVWRVSKVTVQEMTKIR</sequence>